<comment type="caution">
    <text evidence="3">The sequence shown here is derived from an EMBL/GenBank/DDBJ whole genome shotgun (WGS) entry which is preliminary data.</text>
</comment>
<dbReference type="SUPFAM" id="SSF56801">
    <property type="entry name" value="Acetyl-CoA synthetase-like"/>
    <property type="match status" value="1"/>
</dbReference>
<dbReference type="AlphaFoldDB" id="A0A834ZMW3"/>
<dbReference type="PANTHER" id="PTHR24095:SF14">
    <property type="entry name" value="ACETYL-COENZYME A SYNTHETASE 1"/>
    <property type="match status" value="1"/>
</dbReference>
<dbReference type="Pfam" id="PF13193">
    <property type="entry name" value="AMP-binding_C"/>
    <property type="match status" value="1"/>
</dbReference>
<evidence type="ECO:0000259" key="2">
    <source>
        <dbReference type="Pfam" id="PF13193"/>
    </source>
</evidence>
<feature type="domain" description="AMP-binding enzyme C-terminal" evidence="2">
    <location>
        <begin position="88"/>
        <end position="137"/>
    </location>
</feature>
<dbReference type="Proteomes" id="UP000655225">
    <property type="component" value="Unassembled WGS sequence"/>
</dbReference>
<accession>A0A834ZMW3</accession>
<organism evidence="3 4">
    <name type="scientific">Tetracentron sinense</name>
    <name type="common">Spur-leaf</name>
    <dbReference type="NCBI Taxonomy" id="13715"/>
    <lineage>
        <taxon>Eukaryota</taxon>
        <taxon>Viridiplantae</taxon>
        <taxon>Streptophyta</taxon>
        <taxon>Embryophyta</taxon>
        <taxon>Tracheophyta</taxon>
        <taxon>Spermatophyta</taxon>
        <taxon>Magnoliopsida</taxon>
        <taxon>Trochodendrales</taxon>
        <taxon>Trochodendraceae</taxon>
        <taxon>Tetracentron</taxon>
    </lineage>
</organism>
<protein>
    <recommendedName>
        <fullName evidence="1">acetate--CoA ligase</fullName>
        <ecNumber evidence="1">6.2.1.1</ecNumber>
    </recommendedName>
</protein>
<dbReference type="GO" id="GO:0006085">
    <property type="term" value="P:acetyl-CoA biosynthetic process"/>
    <property type="evidence" value="ECO:0007669"/>
    <property type="project" value="TreeGrafter"/>
</dbReference>
<dbReference type="InterPro" id="IPR042099">
    <property type="entry name" value="ANL_N_sf"/>
</dbReference>
<dbReference type="PANTHER" id="PTHR24095">
    <property type="entry name" value="ACETYL-COENZYME A SYNTHETASE"/>
    <property type="match status" value="1"/>
</dbReference>
<name>A0A834ZMW3_TETSI</name>
<evidence type="ECO:0000256" key="1">
    <source>
        <dbReference type="ARBA" id="ARBA00013275"/>
    </source>
</evidence>
<dbReference type="EMBL" id="JABCRI010000004">
    <property type="protein sequence ID" value="KAF8408540.1"/>
    <property type="molecule type" value="Genomic_DNA"/>
</dbReference>
<gene>
    <name evidence="3" type="ORF">HHK36_007696</name>
</gene>
<dbReference type="InterPro" id="IPR025110">
    <property type="entry name" value="AMP-bd_C"/>
</dbReference>
<keyword evidence="4" id="KW-1185">Reference proteome</keyword>
<dbReference type="OMA" id="HMIKRIN"/>
<evidence type="ECO:0000313" key="4">
    <source>
        <dbReference type="Proteomes" id="UP000655225"/>
    </source>
</evidence>
<dbReference type="EC" id="6.2.1.1" evidence="1"/>
<dbReference type="GO" id="GO:0003987">
    <property type="term" value="F:acetate-CoA ligase activity"/>
    <property type="evidence" value="ECO:0007669"/>
    <property type="project" value="UniProtKB-EC"/>
</dbReference>
<dbReference type="Gene3D" id="3.40.50.12780">
    <property type="entry name" value="N-terminal domain of ligase-like"/>
    <property type="match status" value="1"/>
</dbReference>
<dbReference type="InterPro" id="IPR045851">
    <property type="entry name" value="AMP-bd_C_sf"/>
</dbReference>
<proteinExistence type="predicted"/>
<reference evidence="3 4" key="1">
    <citation type="submission" date="2020-04" db="EMBL/GenBank/DDBJ databases">
        <title>Plant Genome Project.</title>
        <authorList>
            <person name="Zhang R.-G."/>
        </authorList>
    </citation>
    <scope>NUCLEOTIDE SEQUENCE [LARGE SCALE GENOMIC DNA]</scope>
    <source>
        <strain evidence="3">YNK0</strain>
        <tissue evidence="3">Leaf</tissue>
    </source>
</reference>
<evidence type="ECO:0000313" key="3">
    <source>
        <dbReference type="EMBL" id="KAF8408540.1"/>
    </source>
</evidence>
<dbReference type="OrthoDB" id="1680200at2759"/>
<sequence length="177" mass="20068">MQPVIVDEKGTEIEGECSGYLCVKSSWPGAFRTLYGDHERYETTYFKPFPGYYFTGDGCSRDKDGYHWLTGRVDDVINVSGHRIGTAEVESALVSHPQCAEAAVVKGQGIYAFVTLVEGVPYSEELRRNLILAVRNQVWVVLIGLPNMALYFSNKWCMHMIKRINLYFNTTYGNTIF</sequence>
<dbReference type="Gene3D" id="3.30.300.30">
    <property type="match status" value="1"/>
</dbReference>